<dbReference type="EMBL" id="VCIW01000025">
    <property type="protein sequence ID" value="TLS48997.1"/>
    <property type="molecule type" value="Genomic_DNA"/>
</dbReference>
<dbReference type="GO" id="GO:0008671">
    <property type="term" value="F:2-dehydro-3-deoxygalactonokinase activity"/>
    <property type="evidence" value="ECO:0007669"/>
    <property type="project" value="InterPro"/>
</dbReference>
<accession>A0A5R9FY69</accession>
<keyword evidence="1" id="KW-0418">Kinase</keyword>
<dbReference type="CDD" id="cd24012">
    <property type="entry name" value="ASKHA_NBD_KDGal-kinase"/>
    <property type="match status" value="1"/>
</dbReference>
<dbReference type="InterPro" id="IPR042257">
    <property type="entry name" value="DGOK_C"/>
</dbReference>
<sequence>MRMNILQYNISLRKFGGDTILKLFVIDSGTTSSRVRLYDGESVVGSAVRQAGAKDVAIRGDKSVVTDALRDCIAELLEAHSCALDEIDAIVASGMITSGVGLLEIPHREAPAGLDDIASGLVARTFPDIADRPIYFIPGVKTGFGADSDIAEKDMMRGEEAEIFGYLEGVEPDLGWGDLLFMHYGSHHKCILLRQGRIEGCRTSITGELMMTIMQQTILKSSLQSLSEFEPDEAWVRKGLETAERAGFGRALFSVRVAETMEAAGKGRATSFYLGALLSLDFALLREMITPRTPRLVLYGKSLYPSIFGPLVRERYPELDVVVVSEEESDRLSARGAMRIFERYQVQ</sequence>
<dbReference type="GO" id="GO:0034194">
    <property type="term" value="P:D-galactonate catabolic process"/>
    <property type="evidence" value="ECO:0007669"/>
    <property type="project" value="InterPro"/>
</dbReference>
<dbReference type="Pfam" id="PF05035">
    <property type="entry name" value="DGOK"/>
    <property type="match status" value="1"/>
</dbReference>
<comment type="caution">
    <text evidence="1">The sequence shown here is derived from an EMBL/GenBank/DDBJ whole genome shotgun (WGS) entry which is preliminary data.</text>
</comment>
<evidence type="ECO:0000313" key="1">
    <source>
        <dbReference type="EMBL" id="TLS48997.1"/>
    </source>
</evidence>
<dbReference type="Gene3D" id="3.30.420.310">
    <property type="entry name" value="2-keto-3-deoxy-galactonokinase, C-terminal domain"/>
    <property type="match status" value="1"/>
</dbReference>
<proteinExistence type="predicted"/>
<dbReference type="InterPro" id="IPR007729">
    <property type="entry name" value="DGOK"/>
</dbReference>
<reference evidence="1 2" key="1">
    <citation type="submission" date="2019-05" db="EMBL/GenBank/DDBJ databases">
        <authorList>
            <person name="Narsing Rao M.P."/>
            <person name="Li W.J."/>
        </authorList>
    </citation>
    <scope>NUCLEOTIDE SEQUENCE [LARGE SCALE GENOMIC DNA]</scope>
    <source>
        <strain evidence="1 2">SYSU_K30003</strain>
    </source>
</reference>
<dbReference type="AlphaFoldDB" id="A0A5R9FY69"/>
<gene>
    <name evidence="1" type="ORF">FE782_27355</name>
</gene>
<name>A0A5R9FY69_9BACL</name>
<organism evidence="1 2">
    <name type="scientific">Paenibacillus antri</name>
    <dbReference type="NCBI Taxonomy" id="2582848"/>
    <lineage>
        <taxon>Bacteria</taxon>
        <taxon>Bacillati</taxon>
        <taxon>Bacillota</taxon>
        <taxon>Bacilli</taxon>
        <taxon>Bacillales</taxon>
        <taxon>Paenibacillaceae</taxon>
        <taxon>Paenibacillus</taxon>
    </lineage>
</organism>
<dbReference type="InterPro" id="IPR042258">
    <property type="entry name" value="DGOK_N"/>
</dbReference>
<dbReference type="Proteomes" id="UP000309676">
    <property type="component" value="Unassembled WGS sequence"/>
</dbReference>
<evidence type="ECO:0000313" key="2">
    <source>
        <dbReference type="Proteomes" id="UP000309676"/>
    </source>
</evidence>
<protein>
    <submittedName>
        <fullName evidence="1">2-dehydro-3-deoxygalactonokinase</fullName>
    </submittedName>
</protein>
<keyword evidence="1" id="KW-0808">Transferase</keyword>
<keyword evidence="2" id="KW-1185">Reference proteome</keyword>
<dbReference type="SUPFAM" id="SSF53067">
    <property type="entry name" value="Actin-like ATPase domain"/>
    <property type="match status" value="1"/>
</dbReference>
<dbReference type="Gene3D" id="3.30.420.300">
    <property type="entry name" value="2-keto-3-deoxy-galactonokinase, substrate binding domain"/>
    <property type="match status" value="1"/>
</dbReference>
<dbReference type="InterPro" id="IPR043129">
    <property type="entry name" value="ATPase_NBD"/>
</dbReference>